<dbReference type="EMBL" id="LANX01000001">
    <property type="protein sequence ID" value="KJV69305.1"/>
    <property type="molecule type" value="Genomic_DNA"/>
</dbReference>
<dbReference type="Proteomes" id="UP000033562">
    <property type="component" value="Unassembled WGS sequence"/>
</dbReference>
<accession>A0A0F3NMN1</accession>
<evidence type="ECO:0000313" key="1">
    <source>
        <dbReference type="EMBL" id="KJV69305.1"/>
    </source>
</evidence>
<evidence type="ECO:0000313" key="2">
    <source>
        <dbReference type="Proteomes" id="UP000033562"/>
    </source>
</evidence>
<name>A0A0F3NMN1_9RICK</name>
<dbReference type="AlphaFoldDB" id="A0A0F3NMN1"/>
<keyword evidence="2" id="KW-1185">Reference proteome</keyword>
<comment type="caution">
    <text evidence="1">The sequence shown here is derived from an EMBL/GenBank/DDBJ whole genome shotgun (WGS) entry which is preliminary data.</text>
</comment>
<sequence length="211" mass="24564">MQLFDKFDAKVMNSEAMILSKIDKIRMSIAKNNLVVGKDGCVKEKCLSKLLLSVIDLRESFFNSTLTKNKIYTVKQILQEIDDHDIESAINTIEELLNKEISTFIKLKGSFKIIINNYHYKNASSFEKLLSKWILIKNNNNKLWKNLTKLEFYISNNYWTDALDFAKRELHSFHDLQLWITQLEDLVIIEKSISVIYNQLLKHIIAASGNT</sequence>
<gene>
    <name evidence="1" type="ORF">NLO413_0691</name>
</gene>
<protein>
    <submittedName>
        <fullName evidence="1">Uncharacterized protein</fullName>
    </submittedName>
</protein>
<reference evidence="1 2" key="1">
    <citation type="submission" date="2015-02" db="EMBL/GenBank/DDBJ databases">
        <title>Genome Sequencing of Rickettsiales.</title>
        <authorList>
            <person name="Daugherty S.C."/>
            <person name="Su Q."/>
            <person name="Abolude K."/>
            <person name="Beier-Sexton M."/>
            <person name="Carlyon J.A."/>
            <person name="Carter R."/>
            <person name="Day N.P."/>
            <person name="Dumler S.J."/>
            <person name="Dyachenko V."/>
            <person name="Godinez A."/>
            <person name="Kurtti T.J."/>
            <person name="Lichay M."/>
            <person name="Mullins K.E."/>
            <person name="Ott S."/>
            <person name="Pappas-Brown V."/>
            <person name="Paris D.H."/>
            <person name="Patel P."/>
            <person name="Richards A.L."/>
            <person name="Sadzewicz L."/>
            <person name="Sears K."/>
            <person name="Seidman D."/>
            <person name="Sengamalay N."/>
            <person name="Stenos J."/>
            <person name="Tallon L.J."/>
            <person name="Vincent G."/>
            <person name="Fraser C.M."/>
            <person name="Munderloh U."/>
            <person name="Dunning-Hotopp J.C."/>
        </authorList>
    </citation>
    <scope>NUCLEOTIDE SEQUENCE [LARGE SCALE GENOMIC DNA]</scope>
    <source>
        <strain evidence="1 2">RAC413</strain>
    </source>
</reference>
<dbReference type="STRING" id="1359163.NLO413_0691"/>
<proteinExistence type="predicted"/>
<organism evidence="1 2">
    <name type="scientific">Candidatus Neoehrlichia procyonis str. RAC413</name>
    <dbReference type="NCBI Taxonomy" id="1359163"/>
    <lineage>
        <taxon>Bacteria</taxon>
        <taxon>Pseudomonadati</taxon>
        <taxon>Pseudomonadota</taxon>
        <taxon>Alphaproteobacteria</taxon>
        <taxon>Rickettsiales</taxon>
        <taxon>Anaplasmataceae</taxon>
        <taxon>Candidatus Neoehrlichia</taxon>
    </lineage>
</organism>